<dbReference type="PANTHER" id="PTHR34846">
    <property type="entry name" value="4-CARBOXYMUCONOLACTONE DECARBOXYLASE FAMILY PROTEIN (AFU_ORTHOLOGUE AFUA_6G11590)"/>
    <property type="match status" value="1"/>
</dbReference>
<dbReference type="InterPro" id="IPR029032">
    <property type="entry name" value="AhpD-like"/>
</dbReference>
<name>A0A841J6S3_9SPHN</name>
<sequence length="191" mass="21085">MAAPAKRKSKMARIALCRENDLGAIAVADAVRERRGGSFLKMDLLMLHSPTFTKGWNDFSRMLIADLSLPTRLSQFVMCVIGIANEVDYQVISHAPRFLAAGGRQAQLDALKDMPATFADEALFDQQERAAARLAFEMTRNVQVQDDTFQAAVDAFESSENIVDLVGLIAAYNMVSRFVAAFDIQAEHGRL</sequence>
<dbReference type="Proteomes" id="UP000552700">
    <property type="component" value="Unassembled WGS sequence"/>
</dbReference>
<dbReference type="SUPFAM" id="SSF69118">
    <property type="entry name" value="AhpD-like"/>
    <property type="match status" value="1"/>
</dbReference>
<organism evidence="1 2">
    <name type="scientific">Sphingobium subterraneum</name>
    <dbReference type="NCBI Taxonomy" id="627688"/>
    <lineage>
        <taxon>Bacteria</taxon>
        <taxon>Pseudomonadati</taxon>
        <taxon>Pseudomonadota</taxon>
        <taxon>Alphaproteobacteria</taxon>
        <taxon>Sphingomonadales</taxon>
        <taxon>Sphingomonadaceae</taxon>
        <taxon>Sphingobium</taxon>
    </lineage>
</organism>
<keyword evidence="1" id="KW-0560">Oxidoreductase</keyword>
<protein>
    <submittedName>
        <fullName evidence="1">Alkylhydroperoxidase family enzyme</fullName>
    </submittedName>
</protein>
<keyword evidence="1" id="KW-0575">Peroxidase</keyword>
<dbReference type="GO" id="GO:0004601">
    <property type="term" value="F:peroxidase activity"/>
    <property type="evidence" value="ECO:0007669"/>
    <property type="project" value="UniProtKB-KW"/>
</dbReference>
<accession>A0A841J6S3</accession>
<proteinExistence type="predicted"/>
<dbReference type="Gene3D" id="1.20.1290.10">
    <property type="entry name" value="AhpD-like"/>
    <property type="match status" value="1"/>
</dbReference>
<keyword evidence="2" id="KW-1185">Reference proteome</keyword>
<dbReference type="EMBL" id="JACIJP010000006">
    <property type="protein sequence ID" value="MBB6125226.1"/>
    <property type="molecule type" value="Genomic_DNA"/>
</dbReference>
<evidence type="ECO:0000313" key="1">
    <source>
        <dbReference type="EMBL" id="MBB6125226.1"/>
    </source>
</evidence>
<evidence type="ECO:0000313" key="2">
    <source>
        <dbReference type="Proteomes" id="UP000552700"/>
    </source>
</evidence>
<dbReference type="AlphaFoldDB" id="A0A841J6S3"/>
<reference evidence="1 2" key="1">
    <citation type="submission" date="2020-08" db="EMBL/GenBank/DDBJ databases">
        <title>Genomic Encyclopedia of Type Strains, Phase IV (KMG-IV): sequencing the most valuable type-strain genomes for metagenomic binning, comparative biology and taxonomic classification.</title>
        <authorList>
            <person name="Goeker M."/>
        </authorList>
    </citation>
    <scope>NUCLEOTIDE SEQUENCE [LARGE SCALE GENOMIC DNA]</scope>
    <source>
        <strain evidence="1 2">DSM 102255</strain>
    </source>
</reference>
<dbReference type="PANTHER" id="PTHR34846:SF11">
    <property type="entry name" value="4-CARBOXYMUCONOLACTONE DECARBOXYLASE FAMILY PROTEIN (AFU_ORTHOLOGUE AFUA_6G11590)"/>
    <property type="match status" value="1"/>
</dbReference>
<gene>
    <name evidence="1" type="ORF">FHS92_002987</name>
</gene>
<comment type="caution">
    <text evidence="1">The sequence shown here is derived from an EMBL/GenBank/DDBJ whole genome shotgun (WGS) entry which is preliminary data.</text>
</comment>